<feature type="domain" description="C2" evidence="5">
    <location>
        <begin position="575"/>
        <end position="707"/>
    </location>
</feature>
<keyword evidence="1" id="KW-0433">Leucine-rich repeat</keyword>
<evidence type="ECO:0000256" key="1">
    <source>
        <dbReference type="ARBA" id="ARBA00022614"/>
    </source>
</evidence>
<dbReference type="VEuPathDB" id="FungiDB:H257_08497"/>
<gene>
    <name evidence="6" type="ORF">DYB36_006192</name>
</gene>
<dbReference type="Proteomes" id="UP000265427">
    <property type="component" value="Unassembled WGS sequence"/>
</dbReference>
<feature type="compositionally biased region" description="Low complexity" evidence="4">
    <location>
        <begin position="564"/>
        <end position="576"/>
    </location>
</feature>
<dbReference type="Gene3D" id="2.60.40.150">
    <property type="entry name" value="C2 domain"/>
    <property type="match status" value="1"/>
</dbReference>
<dbReference type="GO" id="GO:0005737">
    <property type="term" value="C:cytoplasm"/>
    <property type="evidence" value="ECO:0007669"/>
    <property type="project" value="TreeGrafter"/>
</dbReference>
<dbReference type="InterPro" id="IPR035892">
    <property type="entry name" value="C2_domain_sf"/>
</dbReference>
<evidence type="ECO:0000313" key="7">
    <source>
        <dbReference type="Proteomes" id="UP000265427"/>
    </source>
</evidence>
<dbReference type="CDD" id="cd00030">
    <property type="entry name" value="C2"/>
    <property type="match status" value="1"/>
</dbReference>
<dbReference type="AlphaFoldDB" id="A0A396ZX06"/>
<reference evidence="6 7" key="1">
    <citation type="submission" date="2018-08" db="EMBL/GenBank/DDBJ databases">
        <title>Aphanomyces genome sequencing and annotation.</title>
        <authorList>
            <person name="Minardi D."/>
            <person name="Oidtmann B."/>
            <person name="Van Der Giezen M."/>
            <person name="Studholme D.J."/>
        </authorList>
    </citation>
    <scope>NUCLEOTIDE SEQUENCE [LARGE SCALE GENOMIC DNA]</scope>
    <source>
        <strain evidence="6 7">Kv</strain>
    </source>
</reference>
<evidence type="ECO:0000259" key="5">
    <source>
        <dbReference type="PROSITE" id="PS50004"/>
    </source>
</evidence>
<feature type="region of interest" description="Disordered" evidence="4">
    <location>
        <begin position="512"/>
        <end position="534"/>
    </location>
</feature>
<dbReference type="SUPFAM" id="SSF49562">
    <property type="entry name" value="C2 domain (Calcium/lipid-binding domain, CaLB)"/>
    <property type="match status" value="1"/>
</dbReference>
<proteinExistence type="predicted"/>
<dbReference type="Gene3D" id="3.80.10.10">
    <property type="entry name" value="Ribonuclease Inhibitor"/>
    <property type="match status" value="2"/>
</dbReference>
<dbReference type="Pfam" id="PF00168">
    <property type="entry name" value="C2"/>
    <property type="match status" value="1"/>
</dbReference>
<comment type="caution">
    <text evidence="6">The sequence shown here is derived from an EMBL/GenBank/DDBJ whole genome shotgun (WGS) entry which is preliminary data.</text>
</comment>
<dbReference type="SMART" id="SM00239">
    <property type="entry name" value="C2"/>
    <property type="match status" value="1"/>
</dbReference>
<dbReference type="InterPro" id="IPR032675">
    <property type="entry name" value="LRR_dom_sf"/>
</dbReference>
<accession>A0A396ZX06</accession>
<evidence type="ECO:0000256" key="2">
    <source>
        <dbReference type="ARBA" id="ARBA00022737"/>
    </source>
</evidence>
<organism evidence="6 7">
    <name type="scientific">Aphanomyces astaci</name>
    <name type="common">Crayfish plague agent</name>
    <dbReference type="NCBI Taxonomy" id="112090"/>
    <lineage>
        <taxon>Eukaryota</taxon>
        <taxon>Sar</taxon>
        <taxon>Stramenopiles</taxon>
        <taxon>Oomycota</taxon>
        <taxon>Saprolegniomycetes</taxon>
        <taxon>Saprolegniales</taxon>
        <taxon>Verrucalvaceae</taxon>
        <taxon>Aphanomyces</taxon>
    </lineage>
</organism>
<sequence>MSLDEPQSDMSDEEEKDAAAVAAVLPSTTRGVQPRQPLSIHIHDTSNSLSRRATISTVSSRIPVLRYARADPVGVECLEIGRSITSDVVKPSLWKLKSLDTLSSLTNVVTLDVSGHSIYTMDGLDLFVHLQHLNLARNNIKVLKLPKPCETLDVSGNYISHIPKSIQQLTRLQCLNLSGNGLAVLKQVEILAPLINLHTVRLEEKQDLLEAENARLKTELHVKSQLLDNKSKEWSSATHQLLQVEQELAMIHIDRNLPDSPTHQRYSALHDHVNHHLGHPNTTHKDGTCADQHSSALSSTPAGAFDGNALRLVHQVSVLRQNQDSMRAERSDVAAEVTAIRNEIVLLDNEISVLKQALVGEQHTHTSSMEQTRDDPTYFYDDGRARLEELQTQIAFADVEATELEQRLVQKTKEMLVADLRVSSAMAPPLEKHCPISPRDALRKTFRKCDDAAAIPPETSLFTMLVSEKLAHLQALQQRRLDLVDMLMTREATLQALEDHLARIDKELADIGHAPTSDPIHNNNQSPSTANPFALTSPQAILDHLKQHVLAHVSTELGKKDDQPSSSSPNASPSRRSPLHRNSAEKPTNPYFAYVPNYHIVPGVDLMSANYTLLSSATGPFAFDVHTRESGQWERYHPTNAYRSNTKPNTLYPLWEEPFVFTPIESMSTRVCITVMDDKKTADRHEKLGDTSIELRSLLDQKRRVAW</sequence>
<dbReference type="PROSITE" id="PS50004">
    <property type="entry name" value="C2"/>
    <property type="match status" value="1"/>
</dbReference>
<protein>
    <recommendedName>
        <fullName evidence="5">C2 domain-containing protein</fullName>
    </recommendedName>
</protein>
<dbReference type="PANTHER" id="PTHR15454">
    <property type="entry name" value="NISCHARIN RELATED"/>
    <property type="match status" value="1"/>
</dbReference>
<feature type="compositionally biased region" description="Polar residues" evidence="4">
    <location>
        <begin position="519"/>
        <end position="534"/>
    </location>
</feature>
<evidence type="ECO:0000256" key="4">
    <source>
        <dbReference type="SAM" id="MobiDB-lite"/>
    </source>
</evidence>
<name>A0A396ZX06_APHAT</name>
<dbReference type="SUPFAM" id="SSF52075">
    <property type="entry name" value="Outer arm dynein light chain 1"/>
    <property type="match status" value="1"/>
</dbReference>
<feature type="region of interest" description="Disordered" evidence="4">
    <location>
        <begin position="556"/>
        <end position="588"/>
    </location>
</feature>
<dbReference type="InterPro" id="IPR000008">
    <property type="entry name" value="C2_dom"/>
</dbReference>
<dbReference type="EMBL" id="QUSZ01008693">
    <property type="protein sequence ID" value="RHY00080.1"/>
    <property type="molecule type" value="Genomic_DNA"/>
</dbReference>
<evidence type="ECO:0000313" key="6">
    <source>
        <dbReference type="EMBL" id="RHY00080.1"/>
    </source>
</evidence>
<keyword evidence="3" id="KW-0175">Coiled coil</keyword>
<feature type="coiled-coil region" evidence="3">
    <location>
        <begin position="387"/>
        <end position="414"/>
    </location>
</feature>
<evidence type="ECO:0000256" key="3">
    <source>
        <dbReference type="SAM" id="Coils"/>
    </source>
</evidence>
<keyword evidence="2" id="KW-0677">Repeat</keyword>